<keyword evidence="1" id="KW-1277">Toxin-antitoxin system</keyword>
<evidence type="ECO:0000313" key="5">
    <source>
        <dbReference type="Proteomes" id="UP000494161"/>
    </source>
</evidence>
<dbReference type="Proteomes" id="UP000494161">
    <property type="component" value="Unassembled WGS sequence"/>
</dbReference>
<reference evidence="4 5" key="1">
    <citation type="submission" date="2020-04" db="EMBL/GenBank/DDBJ databases">
        <authorList>
            <person name="De Canck E."/>
        </authorList>
    </citation>
    <scope>NUCLEOTIDE SEQUENCE [LARGE SCALE GENOMIC DNA]</scope>
    <source>
        <strain evidence="2 4">LMG 3328</strain>
        <strain evidence="3 5">LMG 7053</strain>
    </source>
</reference>
<evidence type="ECO:0000313" key="2">
    <source>
        <dbReference type="EMBL" id="CAB3925643.1"/>
    </source>
</evidence>
<evidence type="ECO:0000256" key="1">
    <source>
        <dbReference type="ARBA" id="ARBA00022649"/>
    </source>
</evidence>
<dbReference type="EMBL" id="CADILJ010000084">
    <property type="protein sequence ID" value="CAB3957630.1"/>
    <property type="molecule type" value="Genomic_DNA"/>
</dbReference>
<evidence type="ECO:0000313" key="4">
    <source>
        <dbReference type="Proteomes" id="UP000494122"/>
    </source>
</evidence>
<dbReference type="RefSeq" id="WP_063570289.1">
    <property type="nucleotide sequence ID" value="NZ_CADILE010000031.1"/>
</dbReference>
<proteinExistence type="predicted"/>
<dbReference type="GeneID" id="55559916"/>
<dbReference type="Pfam" id="PF05016">
    <property type="entry name" value="ParE_toxin"/>
    <property type="match status" value="1"/>
</dbReference>
<dbReference type="InterPro" id="IPR007712">
    <property type="entry name" value="RelE/ParE_toxin"/>
</dbReference>
<evidence type="ECO:0000313" key="3">
    <source>
        <dbReference type="EMBL" id="CAB3957630.1"/>
    </source>
</evidence>
<keyword evidence="5" id="KW-1185">Reference proteome</keyword>
<accession>A0A1D8I8E0</accession>
<sequence length="109" mass="12912">MNHQVLLLDGAEEDLREIRRYIRKHFSQKTWLTAYSKIKRAIQNLEQFPQSGHTPAELPATHFQEIIAAKNRVIYEVIGTTVYVHLICDYRQDFKSKLARRPLRHLGKR</sequence>
<dbReference type="Proteomes" id="UP000494122">
    <property type="component" value="Unassembled WGS sequence"/>
</dbReference>
<gene>
    <name evidence="2" type="ORF">LMG3328_05824</name>
    <name evidence="3" type="ORF">LMG7053_05340</name>
</gene>
<protein>
    <submittedName>
        <fullName evidence="2">Uncharacterized protein</fullName>
    </submittedName>
</protein>
<dbReference type="InterPro" id="IPR035093">
    <property type="entry name" value="RelE/ParE_toxin_dom_sf"/>
</dbReference>
<name>A0A1D8I8E0_9BURK</name>
<dbReference type="EMBL" id="CADILE010000031">
    <property type="protein sequence ID" value="CAB3925643.1"/>
    <property type="molecule type" value="Genomic_DNA"/>
</dbReference>
<organism evidence="2 4">
    <name type="scientific">Achromobacter ruhlandii</name>
    <dbReference type="NCBI Taxonomy" id="72557"/>
    <lineage>
        <taxon>Bacteria</taxon>
        <taxon>Pseudomonadati</taxon>
        <taxon>Pseudomonadota</taxon>
        <taxon>Betaproteobacteria</taxon>
        <taxon>Burkholderiales</taxon>
        <taxon>Alcaligenaceae</taxon>
        <taxon>Achromobacter</taxon>
    </lineage>
</organism>
<dbReference type="Gene3D" id="3.30.2310.20">
    <property type="entry name" value="RelE-like"/>
    <property type="match status" value="1"/>
</dbReference>
<dbReference type="AlphaFoldDB" id="A0A1D8I8E0"/>